<dbReference type="AlphaFoldDB" id="L8GGE4"/>
<accession>L8GGE4</accession>
<dbReference type="VEuPathDB" id="AmoebaDB:ACA1_127470"/>
<dbReference type="RefSeq" id="XP_004333279.1">
    <property type="nucleotide sequence ID" value="XM_004333231.1"/>
</dbReference>
<gene>
    <name evidence="3" type="ORF">ACA1_127470</name>
</gene>
<protein>
    <recommendedName>
        <fullName evidence="5">EGF-like domain-containing protein</fullName>
    </recommendedName>
</protein>
<evidence type="ECO:0000256" key="2">
    <source>
        <dbReference type="SAM" id="SignalP"/>
    </source>
</evidence>
<proteinExistence type="predicted"/>
<reference evidence="3 4" key="1">
    <citation type="journal article" date="2013" name="Genome Biol.">
        <title>Genome of Acanthamoeba castellanii highlights extensive lateral gene transfer and early evolution of tyrosine kinase signaling.</title>
        <authorList>
            <person name="Clarke M."/>
            <person name="Lohan A.J."/>
            <person name="Liu B."/>
            <person name="Lagkouvardos I."/>
            <person name="Roy S."/>
            <person name="Zafar N."/>
            <person name="Bertelli C."/>
            <person name="Schilde C."/>
            <person name="Kianianmomeni A."/>
            <person name="Burglin T.R."/>
            <person name="Frech C."/>
            <person name="Turcotte B."/>
            <person name="Kopec K.O."/>
            <person name="Synnott J.M."/>
            <person name="Choo C."/>
            <person name="Paponov I."/>
            <person name="Finkler A."/>
            <person name="Soon Heng Tan C."/>
            <person name="Hutchins A.P."/>
            <person name="Weinmeier T."/>
            <person name="Rattei T."/>
            <person name="Chu J.S."/>
            <person name="Gimenez G."/>
            <person name="Irimia M."/>
            <person name="Rigden D.J."/>
            <person name="Fitzpatrick D.A."/>
            <person name="Lorenzo-Morales J."/>
            <person name="Bateman A."/>
            <person name="Chiu C.H."/>
            <person name="Tang P."/>
            <person name="Hegemann P."/>
            <person name="Fromm H."/>
            <person name="Raoult D."/>
            <person name="Greub G."/>
            <person name="Miranda-Saavedra D."/>
            <person name="Chen N."/>
            <person name="Nash P."/>
            <person name="Ginger M.L."/>
            <person name="Horn M."/>
            <person name="Schaap P."/>
            <person name="Caler L."/>
            <person name="Loftus B."/>
        </authorList>
    </citation>
    <scope>NUCLEOTIDE SEQUENCE [LARGE SCALE GENOMIC DNA]</scope>
    <source>
        <strain evidence="3 4">Neff</strain>
    </source>
</reference>
<evidence type="ECO:0000313" key="3">
    <source>
        <dbReference type="EMBL" id="ELR11266.1"/>
    </source>
</evidence>
<feature type="chain" id="PRO_5003990311" description="EGF-like domain-containing protein" evidence="2">
    <location>
        <begin position="21"/>
        <end position="192"/>
    </location>
</feature>
<dbReference type="Proteomes" id="UP000011083">
    <property type="component" value="Unassembled WGS sequence"/>
</dbReference>
<evidence type="ECO:0000256" key="1">
    <source>
        <dbReference type="SAM" id="Phobius"/>
    </source>
</evidence>
<keyword evidence="2" id="KW-0732">Signal</keyword>
<keyword evidence="1" id="KW-0472">Membrane</keyword>
<feature type="signal peptide" evidence="2">
    <location>
        <begin position="1"/>
        <end position="20"/>
    </location>
</feature>
<evidence type="ECO:0008006" key="5">
    <source>
        <dbReference type="Google" id="ProtNLM"/>
    </source>
</evidence>
<organism evidence="3 4">
    <name type="scientific">Acanthamoeba castellanii (strain ATCC 30010 / Neff)</name>
    <dbReference type="NCBI Taxonomy" id="1257118"/>
    <lineage>
        <taxon>Eukaryota</taxon>
        <taxon>Amoebozoa</taxon>
        <taxon>Discosea</taxon>
        <taxon>Longamoebia</taxon>
        <taxon>Centramoebida</taxon>
        <taxon>Acanthamoebidae</taxon>
        <taxon>Acanthamoeba</taxon>
    </lineage>
</organism>
<keyword evidence="1" id="KW-0812">Transmembrane</keyword>
<dbReference type="KEGG" id="acan:ACA1_127470"/>
<dbReference type="GeneID" id="14911688"/>
<dbReference type="EMBL" id="KB008155">
    <property type="protein sequence ID" value="ELR11266.1"/>
    <property type="molecule type" value="Genomic_DNA"/>
</dbReference>
<sequence>MQGLASIFIAISLLLSPLTGDHNSNNNNHVARQDQTNNSYGTGPAVTSIDGGAKDAMTIRDTDNSDCPYKYPNINSKDYCECVVGRSDNFICNYDCSCSFGGVLCVSSSCTLSTGAILVIVAVVVVGVGACSACVGLCVRAARRRRTYAVVGGGHATVHHHHQPAVPQYAQQPQPQSYMYQQYPPQQQASKV</sequence>
<feature type="transmembrane region" description="Helical" evidence="1">
    <location>
        <begin position="115"/>
        <end position="139"/>
    </location>
</feature>
<keyword evidence="4" id="KW-1185">Reference proteome</keyword>
<keyword evidence="1" id="KW-1133">Transmembrane helix</keyword>
<evidence type="ECO:0000313" key="4">
    <source>
        <dbReference type="Proteomes" id="UP000011083"/>
    </source>
</evidence>
<name>L8GGE4_ACACF</name>